<organism evidence="2 3">
    <name type="scientific">Perkinsus olseni</name>
    <name type="common">Perkinsus atlanticus</name>
    <dbReference type="NCBI Taxonomy" id="32597"/>
    <lineage>
        <taxon>Eukaryota</taxon>
        <taxon>Sar</taxon>
        <taxon>Alveolata</taxon>
        <taxon>Perkinsozoa</taxon>
        <taxon>Perkinsea</taxon>
        <taxon>Perkinsida</taxon>
        <taxon>Perkinsidae</taxon>
        <taxon>Perkinsus</taxon>
    </lineage>
</organism>
<feature type="compositionally biased region" description="Basic and acidic residues" evidence="1">
    <location>
        <begin position="116"/>
        <end position="125"/>
    </location>
</feature>
<reference evidence="2 3" key="1">
    <citation type="submission" date="2020-04" db="EMBL/GenBank/DDBJ databases">
        <title>Perkinsus olseni comparative genomics.</title>
        <authorList>
            <person name="Bogema D.R."/>
        </authorList>
    </citation>
    <scope>NUCLEOTIDE SEQUENCE [LARGE SCALE GENOMIC DNA]</scope>
    <source>
        <strain evidence="2 3">ATCC PRA-207</strain>
    </source>
</reference>
<comment type="caution">
    <text evidence="2">The sequence shown here is derived from an EMBL/GenBank/DDBJ whole genome shotgun (WGS) entry which is preliminary data.</text>
</comment>
<name>A0A7J6QFA6_PEROL</name>
<dbReference type="AlphaFoldDB" id="A0A7J6QFA6"/>
<evidence type="ECO:0000313" key="2">
    <source>
        <dbReference type="EMBL" id="KAF4706948.1"/>
    </source>
</evidence>
<dbReference type="EMBL" id="JABANO010033380">
    <property type="protein sequence ID" value="KAF4706948.1"/>
    <property type="molecule type" value="Genomic_DNA"/>
</dbReference>
<protein>
    <submittedName>
        <fullName evidence="2">Uncharacterized protein</fullName>
    </submittedName>
</protein>
<sequence length="348" mass="38229">MSGTFITVIIIAINFNCVYYVLQFYHQNVGVSVAFRMTIFNHDNSNASGYQATSVAGTAGWLQNGSDEKRYGSESTIGVPRRVQLAVKKVRDGITAEALEQRQRTAMRQQGGVPAHRAERESSVERTRQHLLDKTLPLGIRSVGSSLLGSTHPWRRHEDTTLGVARTHMKIHPTITRCASYSFGRADRSLLQSKEEETGSLRCRNRAAPAPSEYFASFPPSGADDAFGPQAKLQWRDALSSSTNPCGFDSTKVPSSAKFSFPRTRSSSSLQMVEAPVPLLHLPSRALNESRLRQTSAGGKRAKRVGQYLLDQLSQSTLLCCPVAATAPKRISPTYSAVFAVYMLGEME</sequence>
<dbReference type="Proteomes" id="UP000553632">
    <property type="component" value="Unassembled WGS sequence"/>
</dbReference>
<evidence type="ECO:0000313" key="3">
    <source>
        <dbReference type="Proteomes" id="UP000553632"/>
    </source>
</evidence>
<gene>
    <name evidence="2" type="ORF">FOZ63_003772</name>
</gene>
<proteinExistence type="predicted"/>
<evidence type="ECO:0000256" key="1">
    <source>
        <dbReference type="SAM" id="MobiDB-lite"/>
    </source>
</evidence>
<keyword evidence="3" id="KW-1185">Reference proteome</keyword>
<accession>A0A7J6QFA6</accession>
<feature type="region of interest" description="Disordered" evidence="1">
    <location>
        <begin position="104"/>
        <end position="125"/>
    </location>
</feature>